<feature type="transmembrane region" description="Helical" evidence="2">
    <location>
        <begin position="165"/>
        <end position="186"/>
    </location>
</feature>
<feature type="chain" id="PRO_5042968028" description="Ig-like domain-containing protein" evidence="3">
    <location>
        <begin position="31"/>
        <end position="312"/>
    </location>
</feature>
<accession>A0AAN8GTZ0</accession>
<sequence>MNCDWKMKPNLCCTILHVCIWAELLLTLNADDGCLIETRVHQNTSYKAVVGEQLEIKCGVAFCKEAPPTVNWFKHEQTNVPVNVSSSSRIKTRWETINKSEGISFLVFPNIRLNDSGMYQCKSGDSSSHYINVFVNVDDGRGRTTVPQKNESSTHPEPKVNSWTYMYFAAGIVPFIIIVIIISVVSMRGCKGKSKKETSSENQYMAIPMVEQPLHDGRFQPSPRGSPSPPPCRRSLRTKTPPLQPNELPLPRDNYPVYRVITRDRERQRNMAEEEGSSIVYAALNHQPPARAARPPRPTEEQSEYAAIRVKE</sequence>
<keyword evidence="6" id="KW-1185">Reference proteome</keyword>
<dbReference type="InterPro" id="IPR036179">
    <property type="entry name" value="Ig-like_dom_sf"/>
</dbReference>
<dbReference type="GO" id="GO:0038023">
    <property type="term" value="F:signaling receptor activity"/>
    <property type="evidence" value="ECO:0007669"/>
    <property type="project" value="InterPro"/>
</dbReference>
<keyword evidence="2" id="KW-0812">Transmembrane</keyword>
<dbReference type="Pfam" id="PF13927">
    <property type="entry name" value="Ig_3"/>
    <property type="match status" value="1"/>
</dbReference>
<dbReference type="GO" id="GO:0002768">
    <property type="term" value="P:immune response-regulating cell surface receptor signaling pathway"/>
    <property type="evidence" value="ECO:0007669"/>
    <property type="project" value="InterPro"/>
</dbReference>
<feature type="signal peptide" evidence="3">
    <location>
        <begin position="1"/>
        <end position="30"/>
    </location>
</feature>
<dbReference type="SMART" id="SM00409">
    <property type="entry name" value="IG"/>
    <property type="match status" value="1"/>
</dbReference>
<dbReference type="AlphaFoldDB" id="A0AAN8GTZ0"/>
<gene>
    <name evidence="5" type="ORF">CgunFtcFv8_018547</name>
</gene>
<dbReference type="PANTHER" id="PTHR37996">
    <property type="entry name" value="B- AND T-LYMPHOCYTE ATTENUATOR"/>
    <property type="match status" value="1"/>
</dbReference>
<dbReference type="Proteomes" id="UP001331515">
    <property type="component" value="Unassembled WGS sequence"/>
</dbReference>
<keyword evidence="3" id="KW-0732">Signal</keyword>
<dbReference type="SMART" id="SM00408">
    <property type="entry name" value="IGc2"/>
    <property type="match status" value="1"/>
</dbReference>
<evidence type="ECO:0000256" key="3">
    <source>
        <dbReference type="SAM" id="SignalP"/>
    </source>
</evidence>
<dbReference type="PANTHER" id="PTHR37996:SF1">
    <property type="entry name" value="B- AND T-LYMPHOCYTE ATTENUATOR"/>
    <property type="match status" value="1"/>
</dbReference>
<name>A0AAN8GTZ0_CHAGU</name>
<keyword evidence="2" id="KW-0472">Membrane</keyword>
<evidence type="ECO:0000259" key="4">
    <source>
        <dbReference type="PROSITE" id="PS50835"/>
    </source>
</evidence>
<dbReference type="InterPro" id="IPR007110">
    <property type="entry name" value="Ig-like_dom"/>
</dbReference>
<dbReference type="PROSITE" id="PS50835">
    <property type="entry name" value="IG_LIKE"/>
    <property type="match status" value="1"/>
</dbReference>
<keyword evidence="2" id="KW-1133">Transmembrane helix</keyword>
<feature type="domain" description="Ig-like" evidence="4">
    <location>
        <begin position="51"/>
        <end position="132"/>
    </location>
</feature>
<dbReference type="Gene3D" id="2.60.40.10">
    <property type="entry name" value="Immunoglobulins"/>
    <property type="match status" value="1"/>
</dbReference>
<protein>
    <recommendedName>
        <fullName evidence="4">Ig-like domain-containing protein</fullName>
    </recommendedName>
</protein>
<dbReference type="InterPro" id="IPR039257">
    <property type="entry name" value="BTLA"/>
</dbReference>
<evidence type="ECO:0000256" key="1">
    <source>
        <dbReference type="SAM" id="MobiDB-lite"/>
    </source>
</evidence>
<feature type="region of interest" description="Disordered" evidence="1">
    <location>
        <begin position="285"/>
        <end position="312"/>
    </location>
</feature>
<reference evidence="5 6" key="1">
    <citation type="journal article" date="2023" name="Mol. Biol. Evol.">
        <title>Genomics of Secondarily Temperate Adaptation in the Only Non-Antarctic Icefish.</title>
        <authorList>
            <person name="Rivera-Colon A.G."/>
            <person name="Rayamajhi N."/>
            <person name="Minhas B.F."/>
            <person name="Madrigal G."/>
            <person name="Bilyk K.T."/>
            <person name="Yoon V."/>
            <person name="Hune M."/>
            <person name="Gregory S."/>
            <person name="Cheng C.H.C."/>
            <person name="Catchen J.M."/>
        </authorList>
    </citation>
    <scope>NUCLEOTIDE SEQUENCE [LARGE SCALE GENOMIC DNA]</scope>
    <source>
        <tissue evidence="5">White muscle</tissue>
    </source>
</reference>
<comment type="caution">
    <text evidence="5">The sequence shown here is derived from an EMBL/GenBank/DDBJ whole genome shotgun (WGS) entry which is preliminary data.</text>
</comment>
<dbReference type="EMBL" id="JAURVH010001536">
    <property type="protein sequence ID" value="KAK5891276.1"/>
    <property type="molecule type" value="Genomic_DNA"/>
</dbReference>
<evidence type="ECO:0000313" key="5">
    <source>
        <dbReference type="EMBL" id="KAK5891276.1"/>
    </source>
</evidence>
<organism evidence="5 6">
    <name type="scientific">Champsocephalus gunnari</name>
    <name type="common">Mackerel icefish</name>
    <dbReference type="NCBI Taxonomy" id="52237"/>
    <lineage>
        <taxon>Eukaryota</taxon>
        <taxon>Metazoa</taxon>
        <taxon>Chordata</taxon>
        <taxon>Craniata</taxon>
        <taxon>Vertebrata</taxon>
        <taxon>Euteleostomi</taxon>
        <taxon>Actinopterygii</taxon>
        <taxon>Neopterygii</taxon>
        <taxon>Teleostei</taxon>
        <taxon>Neoteleostei</taxon>
        <taxon>Acanthomorphata</taxon>
        <taxon>Eupercaria</taxon>
        <taxon>Perciformes</taxon>
        <taxon>Notothenioidei</taxon>
        <taxon>Channichthyidae</taxon>
        <taxon>Champsocephalus</taxon>
    </lineage>
</organism>
<evidence type="ECO:0000313" key="6">
    <source>
        <dbReference type="Proteomes" id="UP001331515"/>
    </source>
</evidence>
<evidence type="ECO:0000256" key="2">
    <source>
        <dbReference type="SAM" id="Phobius"/>
    </source>
</evidence>
<proteinExistence type="predicted"/>
<feature type="region of interest" description="Disordered" evidence="1">
    <location>
        <begin position="214"/>
        <end position="251"/>
    </location>
</feature>
<dbReference type="InterPro" id="IPR013783">
    <property type="entry name" value="Ig-like_fold"/>
</dbReference>
<dbReference type="InterPro" id="IPR003599">
    <property type="entry name" value="Ig_sub"/>
</dbReference>
<dbReference type="SUPFAM" id="SSF48726">
    <property type="entry name" value="Immunoglobulin"/>
    <property type="match status" value="1"/>
</dbReference>
<dbReference type="InterPro" id="IPR003598">
    <property type="entry name" value="Ig_sub2"/>
</dbReference>
<dbReference type="GO" id="GO:0005886">
    <property type="term" value="C:plasma membrane"/>
    <property type="evidence" value="ECO:0007669"/>
    <property type="project" value="InterPro"/>
</dbReference>